<evidence type="ECO:0000313" key="4">
    <source>
        <dbReference type="Proteomes" id="UP000656548"/>
    </source>
</evidence>
<protein>
    <submittedName>
        <fullName evidence="3">Uncharacterized protein</fullName>
    </submittedName>
</protein>
<dbReference type="Proteomes" id="UP000656548">
    <property type="component" value="Unassembled WGS sequence"/>
</dbReference>
<feature type="coiled-coil region" evidence="1">
    <location>
        <begin position="43"/>
        <end position="70"/>
    </location>
</feature>
<comment type="caution">
    <text evidence="3">The sequence shown here is derived from an EMBL/GenBank/DDBJ whole genome shotgun (WGS) entry which is preliminary data.</text>
</comment>
<keyword evidence="1" id="KW-0175">Coiled coil</keyword>
<evidence type="ECO:0000256" key="2">
    <source>
        <dbReference type="SAM" id="MobiDB-lite"/>
    </source>
</evidence>
<proteinExistence type="predicted"/>
<evidence type="ECO:0000313" key="3">
    <source>
        <dbReference type="EMBL" id="MBE1580498.1"/>
    </source>
</evidence>
<evidence type="ECO:0000256" key="1">
    <source>
        <dbReference type="SAM" id="Coils"/>
    </source>
</evidence>
<accession>A0ABR9LJW6</accession>
<name>A0ABR9LJW6_9PSEU</name>
<dbReference type="EMBL" id="JADBEJ010000007">
    <property type="protein sequence ID" value="MBE1580498.1"/>
    <property type="molecule type" value="Genomic_DNA"/>
</dbReference>
<keyword evidence="4" id="KW-1185">Reference proteome</keyword>
<reference evidence="3 4" key="1">
    <citation type="submission" date="2020-10" db="EMBL/GenBank/DDBJ databases">
        <title>Sequencing the genomes of 1000 actinobacteria strains.</title>
        <authorList>
            <person name="Klenk H.-P."/>
        </authorList>
    </citation>
    <scope>NUCLEOTIDE SEQUENCE [LARGE SCALE GENOMIC DNA]</scope>
    <source>
        <strain evidence="3 4">DSM 46661</strain>
    </source>
</reference>
<dbReference type="RefSeq" id="WP_192747061.1">
    <property type="nucleotide sequence ID" value="NZ_JADBEJ010000007.1"/>
</dbReference>
<feature type="region of interest" description="Disordered" evidence="2">
    <location>
        <begin position="1"/>
        <end position="37"/>
    </location>
</feature>
<sequence>MTGDENSPLPAAAAAAAHVLNPASHPTPDEEKPADDDNIAARLGEQIARIQALEQQVEALTRRVRKLERVRPAAPG</sequence>
<gene>
    <name evidence="3" type="ORF">H4W30_007579</name>
</gene>
<organism evidence="3 4">
    <name type="scientific">Amycolatopsis roodepoortensis</name>
    <dbReference type="NCBI Taxonomy" id="700274"/>
    <lineage>
        <taxon>Bacteria</taxon>
        <taxon>Bacillati</taxon>
        <taxon>Actinomycetota</taxon>
        <taxon>Actinomycetes</taxon>
        <taxon>Pseudonocardiales</taxon>
        <taxon>Pseudonocardiaceae</taxon>
        <taxon>Amycolatopsis</taxon>
    </lineage>
</organism>